<dbReference type="Gene3D" id="3.40.50.12780">
    <property type="entry name" value="N-terminal domain of ligase-like"/>
    <property type="match status" value="1"/>
</dbReference>
<evidence type="ECO:0000256" key="4">
    <source>
        <dbReference type="ARBA" id="ARBA00023098"/>
    </source>
</evidence>
<dbReference type="InterPro" id="IPR045851">
    <property type="entry name" value="AMP-bd_C_sf"/>
</dbReference>
<dbReference type="InterPro" id="IPR025110">
    <property type="entry name" value="AMP-bd_C"/>
</dbReference>
<reference evidence="8" key="1">
    <citation type="journal article" date="2019" name="Int. J. Syst. Evol. Microbiol.">
        <title>The Global Catalogue of Microorganisms (GCM) 10K type strain sequencing project: providing services to taxonomists for standard genome sequencing and annotation.</title>
        <authorList>
            <consortium name="The Broad Institute Genomics Platform"/>
            <consortium name="The Broad Institute Genome Sequencing Center for Infectious Disease"/>
            <person name="Wu L."/>
            <person name="Ma J."/>
        </authorList>
    </citation>
    <scope>NUCLEOTIDE SEQUENCE [LARGE SCALE GENOMIC DNA]</scope>
    <source>
        <strain evidence="8">JCM 14234</strain>
    </source>
</reference>
<dbReference type="PROSITE" id="PS00455">
    <property type="entry name" value="AMP_BINDING"/>
    <property type="match status" value="1"/>
</dbReference>
<keyword evidence="4" id="KW-0443">Lipid metabolism</keyword>
<evidence type="ECO:0000256" key="1">
    <source>
        <dbReference type="ARBA" id="ARBA00006432"/>
    </source>
</evidence>
<sequence>MTSVARAASGLDTPLTPLHFLVRSADVHPTKLAVIDGGRRLTYAELAADVRRLASALTASGVRAGDKVAYLASNSLELLSAHFAVPLIGGVLVAVNTRLAPAEVRYICNHSRAVLLVGDAGLLAALDGIEFDSVREVVETPSQDGEYDGVALRYDELMARGNADAVFDWDVDDENAVISINYTSGTTGQPKGVMYTHRGAYLASLGTAITQGFSIDTRYLWTLPMFHCNGWCGPWAVTAFAATHVCLRAVRGDDMWRLIDAEEVNRMSGAPTVLTSLATAPEAHPMTTEMAIATAGAPPSPTIIKAIRHLGIEIIHVYGLTETYGPYSVCEPDPSWSELSGEELSVLLARQGVGMLTADRLRVVRTDESSGRLVDVKADGVEMGEIVMRGNMVMKGYLDDEEKTAEAFAGGWFHSGDLGVMHPDGYVQLLDRAKDVVISGGENISTVEVEQAVVSHPAVLDVAVIGVPDEKWGERPKALVVLKTGQQVTAAEIIAHVKGRIASYKAPRDVDFIDELPKTSTGKIRKNELRDAEWGAGRTRIQG</sequence>
<feature type="domain" description="AMP-binding enzyme C-terminal" evidence="6">
    <location>
        <begin position="448"/>
        <end position="523"/>
    </location>
</feature>
<keyword evidence="2" id="KW-0436">Ligase</keyword>
<comment type="caution">
    <text evidence="7">The sequence shown here is derived from an EMBL/GenBank/DDBJ whole genome shotgun (WGS) entry which is preliminary data.</text>
</comment>
<dbReference type="PANTHER" id="PTHR43859:SF4">
    <property type="entry name" value="BUTANOATE--COA LIGASE AAE1-RELATED"/>
    <property type="match status" value="1"/>
</dbReference>
<dbReference type="RefSeq" id="WP_344716539.1">
    <property type="nucleotide sequence ID" value="NZ_BAAAVS010000021.1"/>
</dbReference>
<keyword evidence="3" id="KW-0276">Fatty acid metabolism</keyword>
<keyword evidence="8" id="KW-1185">Reference proteome</keyword>
<evidence type="ECO:0000259" key="6">
    <source>
        <dbReference type="Pfam" id="PF13193"/>
    </source>
</evidence>
<dbReference type="SUPFAM" id="SSF56801">
    <property type="entry name" value="Acetyl-CoA synthetase-like"/>
    <property type="match status" value="1"/>
</dbReference>
<dbReference type="InterPro" id="IPR000873">
    <property type="entry name" value="AMP-dep_synth/lig_dom"/>
</dbReference>
<protein>
    <submittedName>
        <fullName evidence="7">AMP-binding protein</fullName>
    </submittedName>
</protein>
<dbReference type="Pfam" id="PF00501">
    <property type="entry name" value="AMP-binding"/>
    <property type="match status" value="1"/>
</dbReference>
<organism evidence="7 8">
    <name type="scientific">Gordonia defluvii</name>
    <dbReference type="NCBI Taxonomy" id="283718"/>
    <lineage>
        <taxon>Bacteria</taxon>
        <taxon>Bacillati</taxon>
        <taxon>Actinomycetota</taxon>
        <taxon>Actinomycetes</taxon>
        <taxon>Mycobacteriales</taxon>
        <taxon>Gordoniaceae</taxon>
        <taxon>Gordonia</taxon>
    </lineage>
</organism>
<dbReference type="PANTHER" id="PTHR43859">
    <property type="entry name" value="ACYL-ACTIVATING ENZYME"/>
    <property type="match status" value="1"/>
</dbReference>
<evidence type="ECO:0000259" key="5">
    <source>
        <dbReference type="Pfam" id="PF00501"/>
    </source>
</evidence>
<dbReference type="Gene3D" id="3.30.300.30">
    <property type="match status" value="1"/>
</dbReference>
<evidence type="ECO:0000313" key="7">
    <source>
        <dbReference type="EMBL" id="GAA3034752.1"/>
    </source>
</evidence>
<dbReference type="InterPro" id="IPR020845">
    <property type="entry name" value="AMP-binding_CS"/>
</dbReference>
<evidence type="ECO:0000313" key="8">
    <source>
        <dbReference type="Proteomes" id="UP001501035"/>
    </source>
</evidence>
<evidence type="ECO:0000256" key="3">
    <source>
        <dbReference type="ARBA" id="ARBA00022832"/>
    </source>
</evidence>
<feature type="domain" description="AMP-dependent synthetase/ligase" evidence="5">
    <location>
        <begin position="23"/>
        <end position="398"/>
    </location>
</feature>
<dbReference type="Proteomes" id="UP001501035">
    <property type="component" value="Unassembled WGS sequence"/>
</dbReference>
<dbReference type="InterPro" id="IPR042099">
    <property type="entry name" value="ANL_N_sf"/>
</dbReference>
<dbReference type="Pfam" id="PF13193">
    <property type="entry name" value="AMP-binding_C"/>
    <property type="match status" value="1"/>
</dbReference>
<dbReference type="EMBL" id="BAAAVS010000021">
    <property type="protein sequence ID" value="GAA3034752.1"/>
    <property type="molecule type" value="Genomic_DNA"/>
</dbReference>
<accession>A0ABP6L7D9</accession>
<proteinExistence type="inferred from homology"/>
<comment type="similarity">
    <text evidence="1">Belongs to the ATP-dependent AMP-binding enzyme family.</text>
</comment>
<name>A0ABP6L7D9_9ACTN</name>
<evidence type="ECO:0000256" key="2">
    <source>
        <dbReference type="ARBA" id="ARBA00022598"/>
    </source>
</evidence>
<gene>
    <name evidence="7" type="ORF">GCM10010528_14470</name>
</gene>
<dbReference type="NCBIfam" id="NF004837">
    <property type="entry name" value="PRK06187.1"/>
    <property type="match status" value="1"/>
</dbReference>